<dbReference type="GO" id="GO:0034899">
    <property type="term" value="F:trimethylamine monooxygenase activity"/>
    <property type="evidence" value="ECO:0007669"/>
    <property type="project" value="UniProtKB-EC"/>
</dbReference>
<dbReference type="FunFam" id="3.50.50.60:FF:000777">
    <property type="entry name" value="Flavin-containing monooxygenase"/>
    <property type="match status" value="1"/>
</dbReference>
<evidence type="ECO:0000256" key="8">
    <source>
        <dbReference type="ARBA" id="ARBA00023002"/>
    </source>
</evidence>
<evidence type="ECO:0000256" key="4">
    <source>
        <dbReference type="ARBA" id="ARBA00022630"/>
    </source>
</evidence>
<protein>
    <recommendedName>
        <fullName evidence="10">Dimethylaniline monooxygenase [N-oxide-forming]</fullName>
        <ecNumber evidence="10">1.14.13.148</ecNumber>
        <ecNumber evidence="10">1.14.13.8</ecNumber>
    </recommendedName>
</protein>
<keyword evidence="7 10" id="KW-0521">NADP</keyword>
<dbReference type="Pfam" id="PF00743">
    <property type="entry name" value="FMO-like"/>
    <property type="match status" value="2"/>
</dbReference>
<evidence type="ECO:0000256" key="1">
    <source>
        <dbReference type="ARBA" id="ARBA00001974"/>
    </source>
</evidence>
<dbReference type="Ensembl" id="ENSCWAT00000001217.1">
    <property type="protein sequence ID" value="ENSCWAP00000001090.1"/>
    <property type="gene ID" value="ENSCWAG00000000922.1"/>
</dbReference>
<keyword evidence="4 10" id="KW-0285">Flavoprotein</keyword>
<evidence type="ECO:0000256" key="6">
    <source>
        <dbReference type="ARBA" id="ARBA00022827"/>
    </source>
</evidence>
<dbReference type="GO" id="GO:0005789">
    <property type="term" value="C:endoplasmic reticulum membrane"/>
    <property type="evidence" value="ECO:0007669"/>
    <property type="project" value="UniProtKB-SubCell"/>
</dbReference>
<dbReference type="EC" id="1.14.13.8" evidence="10"/>
<dbReference type="SUPFAM" id="SSF51905">
    <property type="entry name" value="FAD/NAD(P)-binding domain"/>
    <property type="match status" value="2"/>
</dbReference>
<dbReference type="GO" id="GO:0050661">
    <property type="term" value="F:NADP binding"/>
    <property type="evidence" value="ECO:0007669"/>
    <property type="project" value="InterPro"/>
</dbReference>
<evidence type="ECO:0000256" key="9">
    <source>
        <dbReference type="ARBA" id="ARBA00023033"/>
    </source>
</evidence>
<dbReference type="PIRSF" id="PIRSF000332">
    <property type="entry name" value="FMO"/>
    <property type="match status" value="1"/>
</dbReference>
<evidence type="ECO:0000256" key="10">
    <source>
        <dbReference type="PIRNR" id="PIRNR000332"/>
    </source>
</evidence>
<dbReference type="Gene3D" id="3.50.50.60">
    <property type="entry name" value="FAD/NAD(P)-binding domain"/>
    <property type="match status" value="4"/>
</dbReference>
<dbReference type="PANTHER" id="PTHR23023">
    <property type="entry name" value="DIMETHYLANILINE MONOOXYGENASE"/>
    <property type="match status" value="1"/>
</dbReference>
<name>A0A8C3VKB5_9CETA</name>
<dbReference type="InterPro" id="IPR036188">
    <property type="entry name" value="FAD/NAD-bd_sf"/>
</dbReference>
<comment type="cofactor">
    <cofactor evidence="1 10 11">
        <name>FAD</name>
        <dbReference type="ChEBI" id="CHEBI:57692"/>
    </cofactor>
</comment>
<dbReference type="GO" id="GO:0004499">
    <property type="term" value="F:N,N-dimethylaniline monooxygenase activity"/>
    <property type="evidence" value="ECO:0007669"/>
    <property type="project" value="UniProtKB-UniRule"/>
</dbReference>
<dbReference type="InterPro" id="IPR050346">
    <property type="entry name" value="FMO-like"/>
</dbReference>
<dbReference type="PRINTS" id="PR00370">
    <property type="entry name" value="FMOXYGENASE"/>
</dbReference>
<comment type="similarity">
    <text evidence="3 10 11">Belongs to the FMO family.</text>
</comment>
<dbReference type="AlphaFoldDB" id="A0A8C3VKB5"/>
<reference evidence="12" key="1">
    <citation type="submission" date="2025-08" db="UniProtKB">
        <authorList>
            <consortium name="Ensembl"/>
        </authorList>
    </citation>
    <scope>IDENTIFICATION</scope>
</reference>
<evidence type="ECO:0000313" key="13">
    <source>
        <dbReference type="Proteomes" id="UP000694540"/>
    </source>
</evidence>
<dbReference type="FunFam" id="3.50.50.60:FF:000144">
    <property type="entry name" value="Dimethylaniline monooxygenase [N-oxide-forming]"/>
    <property type="match status" value="1"/>
</dbReference>
<keyword evidence="10" id="KW-0472">Membrane</keyword>
<dbReference type="InterPro" id="IPR020946">
    <property type="entry name" value="Flavin_mOase-like"/>
</dbReference>
<evidence type="ECO:0000256" key="5">
    <source>
        <dbReference type="ARBA" id="ARBA00022824"/>
    </source>
</evidence>
<keyword evidence="6 10" id="KW-0274">FAD</keyword>
<dbReference type="GO" id="GO:0050660">
    <property type="term" value="F:flavin adenine dinucleotide binding"/>
    <property type="evidence" value="ECO:0007669"/>
    <property type="project" value="InterPro"/>
</dbReference>
<proteinExistence type="inferred from homology"/>
<comment type="subcellular location">
    <subcellularLocation>
        <location evidence="2 10">Endoplasmic reticulum membrane</location>
    </subcellularLocation>
</comment>
<accession>A0A8C3VKB5</accession>
<comment type="catalytic activity">
    <reaction evidence="10">
        <text>hypotaurine + NADPH + O2 + H(+) = taurine + NADP(+) + H2O</text>
        <dbReference type="Rhea" id="RHEA:69819"/>
        <dbReference type="ChEBI" id="CHEBI:15377"/>
        <dbReference type="ChEBI" id="CHEBI:15378"/>
        <dbReference type="ChEBI" id="CHEBI:15379"/>
        <dbReference type="ChEBI" id="CHEBI:57783"/>
        <dbReference type="ChEBI" id="CHEBI:57853"/>
        <dbReference type="ChEBI" id="CHEBI:58349"/>
        <dbReference type="ChEBI" id="CHEBI:507393"/>
        <dbReference type="EC" id="1.14.13.8"/>
    </reaction>
</comment>
<dbReference type="Proteomes" id="UP000694540">
    <property type="component" value="Unplaced"/>
</dbReference>
<evidence type="ECO:0000256" key="3">
    <source>
        <dbReference type="ARBA" id="ARBA00009183"/>
    </source>
</evidence>
<keyword evidence="9 10" id="KW-0503">Monooxygenase</keyword>
<keyword evidence="5 10" id="KW-0256">Endoplasmic reticulum</keyword>
<keyword evidence="8 10" id="KW-0560">Oxidoreductase</keyword>
<dbReference type="GeneTree" id="ENSGT00940000160945"/>
<dbReference type="InterPro" id="IPR000960">
    <property type="entry name" value="Flavin_mOase"/>
</dbReference>
<evidence type="ECO:0000256" key="11">
    <source>
        <dbReference type="RuleBase" id="RU361177"/>
    </source>
</evidence>
<evidence type="ECO:0000313" key="12">
    <source>
        <dbReference type="Ensembl" id="ENSCWAP00000001090.1"/>
    </source>
</evidence>
<evidence type="ECO:0000256" key="2">
    <source>
        <dbReference type="ARBA" id="ARBA00004586"/>
    </source>
</evidence>
<keyword evidence="13" id="KW-1185">Reference proteome</keyword>
<sequence length="495" mass="56088">MAKRVVIVGAGVSGLASIKCCLEEGLEPTCFERSEDLGGLWRFTVSRTSIALSYVWKSLWLENSLIKCLQPEFPQGLGITGAVCSLKQTLGGWLSTCKAHSEVAWAPAFCIYPKTQTRSFTRRNNQWEERDRAKKWCRIPLYRLSFGSINTLKGQYFHSRQYKHPDIFKDKCVLVVGMGNSGTDIAVEDSPLDLFDCFQVFLRYPCDMVFIARFQNTVTNSLPTPIVNWLMAKKMNSWFSHANYGLIPEDRVQLREPVLNDELPGHIITGKVLIKPGIKQVKENSMVFNNSPEEEPIDIIVFATGYTFAFPFLDESVVKVEEGQASLYMYIFPAHLQKPTLAVIGLIKPLGSILPTAETQARWAVRVLKGVNKLPPSSVMIQEVNARKENKPSGFGLCYCKALQSDYIMYIDELLTYIDAKPNLFSLLLMDPRLALTIFFSPCTPYHFRLTDPGKWEGARNAIMTQWDRTFKVTKTRIVQESPSPFLVAIFLIFL</sequence>
<comment type="catalytic activity">
    <reaction evidence="10">
        <text>N,N-dimethylaniline + NADPH + O2 + H(+) = N,N-dimethylaniline N-oxide + NADP(+) + H2O</text>
        <dbReference type="Rhea" id="RHEA:24468"/>
        <dbReference type="ChEBI" id="CHEBI:15377"/>
        <dbReference type="ChEBI" id="CHEBI:15378"/>
        <dbReference type="ChEBI" id="CHEBI:15379"/>
        <dbReference type="ChEBI" id="CHEBI:16269"/>
        <dbReference type="ChEBI" id="CHEBI:17735"/>
        <dbReference type="ChEBI" id="CHEBI:57783"/>
        <dbReference type="ChEBI" id="CHEBI:58349"/>
        <dbReference type="EC" id="1.14.13.8"/>
    </reaction>
</comment>
<reference evidence="12" key="2">
    <citation type="submission" date="2025-09" db="UniProtKB">
        <authorList>
            <consortium name="Ensembl"/>
        </authorList>
    </citation>
    <scope>IDENTIFICATION</scope>
</reference>
<organism evidence="12 13">
    <name type="scientific">Catagonus wagneri</name>
    <name type="common">Chacoan peccary</name>
    <dbReference type="NCBI Taxonomy" id="51154"/>
    <lineage>
        <taxon>Eukaryota</taxon>
        <taxon>Metazoa</taxon>
        <taxon>Chordata</taxon>
        <taxon>Craniata</taxon>
        <taxon>Vertebrata</taxon>
        <taxon>Euteleostomi</taxon>
        <taxon>Mammalia</taxon>
        <taxon>Eutheria</taxon>
        <taxon>Laurasiatheria</taxon>
        <taxon>Artiodactyla</taxon>
        <taxon>Suina</taxon>
        <taxon>Tayassuidae</taxon>
        <taxon>Catagonus</taxon>
    </lineage>
</organism>
<evidence type="ECO:0000256" key="7">
    <source>
        <dbReference type="ARBA" id="ARBA00022857"/>
    </source>
</evidence>
<comment type="catalytic activity">
    <reaction evidence="10">
        <text>trimethylamine + NADPH + O2 = trimethylamine N-oxide + NADP(+) + H2O</text>
        <dbReference type="Rhea" id="RHEA:31979"/>
        <dbReference type="ChEBI" id="CHEBI:15377"/>
        <dbReference type="ChEBI" id="CHEBI:15379"/>
        <dbReference type="ChEBI" id="CHEBI:15724"/>
        <dbReference type="ChEBI" id="CHEBI:57783"/>
        <dbReference type="ChEBI" id="CHEBI:58349"/>
        <dbReference type="ChEBI" id="CHEBI:58389"/>
        <dbReference type="EC" id="1.14.13.148"/>
    </reaction>
</comment>
<dbReference type="EC" id="1.14.13.148" evidence="10"/>
<comment type="function">
    <text evidence="10">Broad spectrum monooxygenase that catalyzes the oxygenation of a wide variety of nitrogen- and sulfur-containing compounds including xenobiotics. Catalyzes the S-oxygenation of hypotaurine to produce taurine, an organic osmolyte involved in cell volume regulation as well as a variety of cytoprotective and developmental processes. In vitro, catalyzes the N-oxygenation of trimethylamine (TMA) to produce trimethylamine N-oxide (TMAO) and could therefore participate to the detoxification of this compound that is generated by the action of gut microbiota from dietary precursors such as choline, choline containing compounds, betaine or L-carnitine.</text>
</comment>